<dbReference type="Proteomes" id="UP000002497">
    <property type="component" value="Unassembled WGS sequence"/>
</dbReference>
<evidence type="ECO:0000313" key="3">
    <source>
        <dbReference type="Proteomes" id="UP000002497"/>
    </source>
</evidence>
<dbReference type="EMBL" id="GL636486">
    <property type="protein sequence ID" value="EFW22319.1"/>
    <property type="molecule type" value="Genomic_DNA"/>
</dbReference>
<evidence type="ECO:0000259" key="1">
    <source>
        <dbReference type="Pfam" id="PF05225"/>
    </source>
</evidence>
<dbReference type="Gene3D" id="1.10.10.60">
    <property type="entry name" value="Homeodomain-like"/>
    <property type="match status" value="1"/>
</dbReference>
<proteinExistence type="predicted"/>
<sequence>MPKPNAHDLRLKVKLSAYVRARRAALKTVDGGVDRSPDTSKKTDGIPCQCPFQRVRMPPIRNKNARNSIEIEGRLELAISAFKNEEISSIREAACLFDVPCSTLAYRLKDRPARVNLHTNSHKLTEPEENQLVQWVLDLDKQELPPRPAFVENMANHIYISYYSGSIIATSFQPLLGV</sequence>
<evidence type="ECO:0000313" key="2">
    <source>
        <dbReference type="EMBL" id="EFW22319.1"/>
    </source>
</evidence>
<dbReference type="InterPro" id="IPR009057">
    <property type="entry name" value="Homeodomain-like_sf"/>
</dbReference>
<dbReference type="STRING" id="443226.E9CUI4"/>
<reference evidence="3" key="2">
    <citation type="submission" date="2010-03" db="EMBL/GenBank/DDBJ databases">
        <title>The genome sequence of Coccidioides posadasii strain Silveira.</title>
        <authorList>
            <consortium name="The Broad Institute Genome Sequencing Center for Infectious Disease"/>
            <person name="Neafsey D."/>
            <person name="Orbach M."/>
            <person name="Henn M.R."/>
            <person name="Cole G.T."/>
            <person name="Galgiani J."/>
            <person name="Gardner M.J."/>
            <person name="Kirkland T.N."/>
            <person name="Taylor J.W."/>
            <person name="Young S.K."/>
            <person name="Zeng Q."/>
            <person name="Koehrsen M."/>
            <person name="Alvarado L."/>
            <person name="Berlin A."/>
            <person name="Borenstein D."/>
            <person name="Chapman S.B."/>
            <person name="Chen Z."/>
            <person name="Engels R."/>
            <person name="Freedman E."/>
            <person name="Gellesch M."/>
            <person name="Goldberg J."/>
            <person name="Griggs A."/>
            <person name="Gujja S."/>
            <person name="Heilman E."/>
            <person name="Heiman D."/>
            <person name="Howarth C."/>
            <person name="Jen D."/>
            <person name="Larson L."/>
            <person name="Mehta T."/>
            <person name="Neiman D."/>
            <person name="Park D."/>
            <person name="Pearson M."/>
            <person name="Richards J."/>
            <person name="Roberts A."/>
            <person name="Saif S."/>
            <person name="Shea T."/>
            <person name="Shenoy N."/>
            <person name="Sisk P."/>
            <person name="Stolte C."/>
            <person name="Sykes S."/>
            <person name="Walk T."/>
            <person name="White J."/>
            <person name="Yandava C."/>
            <person name="Haas B."/>
            <person name="Nusbaum C."/>
            <person name="Birren B."/>
        </authorList>
    </citation>
    <scope>NUCLEOTIDE SEQUENCE [LARGE SCALE GENOMIC DNA]</scope>
    <source>
        <strain evidence="3">RMSCC 757 / Silveira</strain>
    </source>
</reference>
<gene>
    <name evidence="2" type="ORF">CPSG_00218</name>
</gene>
<reference evidence="3" key="1">
    <citation type="journal article" date="2010" name="Genome Res.">
        <title>Population genomic sequencing of Coccidioides fungi reveals recent hybridization and transposon control.</title>
        <authorList>
            <person name="Neafsey D.E."/>
            <person name="Barker B.M."/>
            <person name="Sharpton T.J."/>
            <person name="Stajich J.E."/>
            <person name="Park D.J."/>
            <person name="Whiston E."/>
            <person name="Hung C.-Y."/>
            <person name="McMahan C."/>
            <person name="White J."/>
            <person name="Sykes S."/>
            <person name="Heiman D."/>
            <person name="Young S."/>
            <person name="Zeng Q."/>
            <person name="Abouelleil A."/>
            <person name="Aftuck L."/>
            <person name="Bessette D."/>
            <person name="Brown A."/>
            <person name="FitzGerald M."/>
            <person name="Lui A."/>
            <person name="Macdonald J.P."/>
            <person name="Priest M."/>
            <person name="Orbach M.J."/>
            <person name="Galgiani J.N."/>
            <person name="Kirkland T.N."/>
            <person name="Cole G.T."/>
            <person name="Birren B.W."/>
            <person name="Henn M.R."/>
            <person name="Taylor J.W."/>
            <person name="Rounsley S.D."/>
        </authorList>
    </citation>
    <scope>NUCLEOTIDE SEQUENCE [LARGE SCALE GENOMIC DNA]</scope>
    <source>
        <strain evidence="3">RMSCC 757 / Silveira</strain>
    </source>
</reference>
<accession>E9CUI4</accession>
<dbReference type="SUPFAM" id="SSF46689">
    <property type="entry name" value="Homeodomain-like"/>
    <property type="match status" value="1"/>
</dbReference>
<dbReference type="InterPro" id="IPR007889">
    <property type="entry name" value="HTH_Psq"/>
</dbReference>
<name>E9CUI4_COCPS</name>
<dbReference type="OrthoDB" id="4207519at2759"/>
<dbReference type="GO" id="GO:0003677">
    <property type="term" value="F:DNA binding"/>
    <property type="evidence" value="ECO:0007669"/>
    <property type="project" value="InterPro"/>
</dbReference>
<feature type="domain" description="HTH psq-type" evidence="1">
    <location>
        <begin position="72"/>
        <end position="113"/>
    </location>
</feature>
<dbReference type="VEuPathDB" id="FungiDB:CPSG_00218"/>
<dbReference type="HOGENOM" id="CLU_1510469_0_0_1"/>
<protein>
    <recommendedName>
        <fullName evidence="1">HTH psq-type domain-containing protein</fullName>
    </recommendedName>
</protein>
<dbReference type="AlphaFoldDB" id="E9CUI4"/>
<keyword evidence="3" id="KW-1185">Reference proteome</keyword>
<dbReference type="Pfam" id="PF05225">
    <property type="entry name" value="HTH_psq"/>
    <property type="match status" value="1"/>
</dbReference>
<organism evidence="3">
    <name type="scientific">Coccidioides posadasii (strain RMSCC 757 / Silveira)</name>
    <name type="common">Valley fever fungus</name>
    <dbReference type="NCBI Taxonomy" id="443226"/>
    <lineage>
        <taxon>Eukaryota</taxon>
        <taxon>Fungi</taxon>
        <taxon>Dikarya</taxon>
        <taxon>Ascomycota</taxon>
        <taxon>Pezizomycotina</taxon>
        <taxon>Eurotiomycetes</taxon>
        <taxon>Eurotiomycetidae</taxon>
        <taxon>Onygenales</taxon>
        <taxon>Onygenaceae</taxon>
        <taxon>Coccidioides</taxon>
    </lineage>
</organism>